<reference evidence="3" key="1">
    <citation type="submission" date="2020-06" db="EMBL/GenBank/DDBJ databases">
        <authorList>
            <consortium name="Plant Systems Biology data submission"/>
        </authorList>
    </citation>
    <scope>NUCLEOTIDE SEQUENCE</scope>
    <source>
        <strain evidence="3">D6</strain>
    </source>
</reference>
<feature type="compositionally biased region" description="Polar residues" evidence="1">
    <location>
        <begin position="138"/>
        <end position="147"/>
    </location>
</feature>
<feature type="transmembrane region" description="Helical" evidence="2">
    <location>
        <begin position="217"/>
        <end position="240"/>
    </location>
</feature>
<accession>A0A9N8HTR7</accession>
<keyword evidence="2" id="KW-0812">Transmembrane</keyword>
<dbReference type="Proteomes" id="UP001153069">
    <property type="component" value="Unassembled WGS sequence"/>
</dbReference>
<gene>
    <name evidence="3" type="ORF">SEMRO_1305_G261210.1</name>
</gene>
<protein>
    <submittedName>
        <fullName evidence="3">Uncharacterized protein</fullName>
    </submittedName>
</protein>
<keyword evidence="4" id="KW-1185">Reference proteome</keyword>
<sequence length="315" mass="34376">MTFNETTKSTVKALDEDPEVGLIKVLIEGYQVDQMQLDEGSISTCCDADLKKNQGSSRTLCMYDDSDSSLQRSTSECSVAVSSTTLVKFNGEPSTEKQQPLHLPRQSSDAAALGFDSDSPESVSYFERNVVLPVLTDAQRTPNLQRNQQQDSISSSGGDRSQPGAYLVVGIGIQGDPELASPSPPDTPEEVLVEAELVEPSQELELAVASPYTDQKIHYVIGIILLLIFIVIGAVLAGILTRSSRNLDTLNAAFESQKAFPESLQYGTPSLDLGRKLALEVHVPCQHLEVSWLLAALPTQQLRMSAQFEFSKLWR</sequence>
<evidence type="ECO:0000256" key="1">
    <source>
        <dbReference type="SAM" id="MobiDB-lite"/>
    </source>
</evidence>
<name>A0A9N8HTR7_9STRA</name>
<organism evidence="3 4">
    <name type="scientific">Seminavis robusta</name>
    <dbReference type="NCBI Taxonomy" id="568900"/>
    <lineage>
        <taxon>Eukaryota</taxon>
        <taxon>Sar</taxon>
        <taxon>Stramenopiles</taxon>
        <taxon>Ochrophyta</taxon>
        <taxon>Bacillariophyta</taxon>
        <taxon>Bacillariophyceae</taxon>
        <taxon>Bacillariophycidae</taxon>
        <taxon>Naviculales</taxon>
        <taxon>Naviculaceae</taxon>
        <taxon>Seminavis</taxon>
    </lineage>
</organism>
<feature type="compositionally biased region" description="Polar residues" evidence="1">
    <location>
        <begin position="89"/>
        <end position="98"/>
    </location>
</feature>
<keyword evidence="2" id="KW-1133">Transmembrane helix</keyword>
<proteinExistence type="predicted"/>
<dbReference type="EMBL" id="CAICTM010001303">
    <property type="protein sequence ID" value="CAB9522463.1"/>
    <property type="molecule type" value="Genomic_DNA"/>
</dbReference>
<feature type="region of interest" description="Disordered" evidence="1">
    <location>
        <begin position="137"/>
        <end position="162"/>
    </location>
</feature>
<feature type="region of interest" description="Disordered" evidence="1">
    <location>
        <begin position="89"/>
        <end position="118"/>
    </location>
</feature>
<feature type="compositionally biased region" description="Low complexity" evidence="1">
    <location>
        <begin position="148"/>
        <end position="162"/>
    </location>
</feature>
<dbReference type="AlphaFoldDB" id="A0A9N8HTR7"/>
<keyword evidence="2" id="KW-0472">Membrane</keyword>
<evidence type="ECO:0000256" key="2">
    <source>
        <dbReference type="SAM" id="Phobius"/>
    </source>
</evidence>
<evidence type="ECO:0000313" key="3">
    <source>
        <dbReference type="EMBL" id="CAB9522463.1"/>
    </source>
</evidence>
<evidence type="ECO:0000313" key="4">
    <source>
        <dbReference type="Proteomes" id="UP001153069"/>
    </source>
</evidence>
<comment type="caution">
    <text evidence="3">The sequence shown here is derived from an EMBL/GenBank/DDBJ whole genome shotgun (WGS) entry which is preliminary data.</text>
</comment>